<evidence type="ECO:0000256" key="1">
    <source>
        <dbReference type="SAM" id="MobiDB-lite"/>
    </source>
</evidence>
<dbReference type="RefSeq" id="WP_307628224.1">
    <property type="nucleotide sequence ID" value="NZ_JAUSZS010000004.1"/>
</dbReference>
<sequence>MTPEQREHLSEHGIDLLPAPKERAAKARSGAVGHSIRCGMGHQVR</sequence>
<dbReference type="EMBL" id="JAUSZS010000004">
    <property type="protein sequence ID" value="MDQ0934669.1"/>
    <property type="molecule type" value="Genomic_DNA"/>
</dbReference>
<accession>A0ABU0RRQ5</accession>
<reference evidence="2 3" key="1">
    <citation type="submission" date="2023-07" db="EMBL/GenBank/DDBJ databases">
        <title>Comparative genomics of wheat-associated soil bacteria to identify genetic determinants of phenazine resistance.</title>
        <authorList>
            <person name="Mouncey N."/>
        </authorList>
    </citation>
    <scope>NUCLEOTIDE SEQUENCE [LARGE SCALE GENOMIC DNA]</scope>
    <source>
        <strain evidence="2 3">W2I16</strain>
    </source>
</reference>
<organism evidence="2 3">
    <name type="scientific">Streptomyces turgidiscabies</name>
    <dbReference type="NCBI Taxonomy" id="85558"/>
    <lineage>
        <taxon>Bacteria</taxon>
        <taxon>Bacillati</taxon>
        <taxon>Actinomycetota</taxon>
        <taxon>Actinomycetes</taxon>
        <taxon>Kitasatosporales</taxon>
        <taxon>Streptomycetaceae</taxon>
        <taxon>Streptomyces</taxon>
    </lineage>
</organism>
<dbReference type="Proteomes" id="UP001223072">
    <property type="component" value="Unassembled WGS sequence"/>
</dbReference>
<feature type="region of interest" description="Disordered" evidence="1">
    <location>
        <begin position="26"/>
        <end position="45"/>
    </location>
</feature>
<gene>
    <name evidence="2" type="ORF">QFZ49_004609</name>
</gene>
<proteinExistence type="predicted"/>
<keyword evidence="3" id="KW-1185">Reference proteome</keyword>
<comment type="caution">
    <text evidence="2">The sequence shown here is derived from an EMBL/GenBank/DDBJ whole genome shotgun (WGS) entry which is preliminary data.</text>
</comment>
<name>A0ABU0RRQ5_9ACTN</name>
<evidence type="ECO:0000313" key="3">
    <source>
        <dbReference type="Proteomes" id="UP001223072"/>
    </source>
</evidence>
<evidence type="ECO:0000313" key="2">
    <source>
        <dbReference type="EMBL" id="MDQ0934669.1"/>
    </source>
</evidence>
<protein>
    <submittedName>
        <fullName evidence="2">Uncharacterized protein</fullName>
    </submittedName>
</protein>